<keyword evidence="13" id="KW-1185">Reference proteome</keyword>
<dbReference type="GO" id="GO:0005886">
    <property type="term" value="C:plasma membrane"/>
    <property type="evidence" value="ECO:0007669"/>
    <property type="project" value="UniProtKB-SubCell"/>
</dbReference>
<dbReference type="Proteomes" id="UP000244441">
    <property type="component" value="Chromosome"/>
</dbReference>
<name>A0A2S0VSE1_9ALTE</name>
<dbReference type="InterPro" id="IPR050445">
    <property type="entry name" value="Bact_polysacc_biosynth/exp"/>
</dbReference>
<dbReference type="Gene3D" id="3.40.50.300">
    <property type="entry name" value="P-loop containing nucleotide triphosphate hydrolases"/>
    <property type="match status" value="1"/>
</dbReference>
<evidence type="ECO:0000256" key="5">
    <source>
        <dbReference type="ARBA" id="ARBA00022840"/>
    </source>
</evidence>
<keyword evidence="8" id="KW-0175">Coiled coil</keyword>
<dbReference type="EMBL" id="CP026604">
    <property type="protein sequence ID" value="AWB67020.1"/>
    <property type="molecule type" value="Genomic_DNA"/>
</dbReference>
<keyword evidence="3 9" id="KW-0812">Transmembrane</keyword>
<evidence type="ECO:0000256" key="9">
    <source>
        <dbReference type="SAM" id="Phobius"/>
    </source>
</evidence>
<evidence type="ECO:0000256" key="7">
    <source>
        <dbReference type="ARBA" id="ARBA00023136"/>
    </source>
</evidence>
<dbReference type="CDD" id="cd05387">
    <property type="entry name" value="BY-kinase"/>
    <property type="match status" value="1"/>
</dbReference>
<keyword evidence="6 9" id="KW-1133">Transmembrane helix</keyword>
<keyword evidence="5" id="KW-0067">ATP-binding</keyword>
<protein>
    <submittedName>
        <fullName evidence="12">Uncharacterized protein</fullName>
    </submittedName>
</protein>
<keyword evidence="2" id="KW-1003">Cell membrane</keyword>
<evidence type="ECO:0000259" key="10">
    <source>
        <dbReference type="Pfam" id="PF02706"/>
    </source>
</evidence>
<dbReference type="InterPro" id="IPR032807">
    <property type="entry name" value="GNVR"/>
</dbReference>
<dbReference type="GO" id="GO:0004713">
    <property type="term" value="F:protein tyrosine kinase activity"/>
    <property type="evidence" value="ECO:0007669"/>
    <property type="project" value="TreeGrafter"/>
</dbReference>
<dbReference type="RefSeq" id="WP_108603069.1">
    <property type="nucleotide sequence ID" value="NZ_CP026604.1"/>
</dbReference>
<evidence type="ECO:0000256" key="4">
    <source>
        <dbReference type="ARBA" id="ARBA00022741"/>
    </source>
</evidence>
<dbReference type="KEGG" id="cate:C2869_11475"/>
<dbReference type="SUPFAM" id="SSF52540">
    <property type="entry name" value="P-loop containing nucleoside triphosphate hydrolases"/>
    <property type="match status" value="1"/>
</dbReference>
<dbReference type="InterPro" id="IPR005702">
    <property type="entry name" value="Wzc-like_C"/>
</dbReference>
<feature type="domain" description="Tyrosine-protein kinase G-rich" evidence="11">
    <location>
        <begin position="370"/>
        <end position="429"/>
    </location>
</feature>
<evidence type="ECO:0000313" key="12">
    <source>
        <dbReference type="EMBL" id="AWB67020.1"/>
    </source>
</evidence>
<proteinExistence type="predicted"/>
<feature type="transmembrane region" description="Helical" evidence="9">
    <location>
        <begin position="409"/>
        <end position="432"/>
    </location>
</feature>
<gene>
    <name evidence="12" type="ORF">C2869_11475</name>
</gene>
<dbReference type="GO" id="GO:0005524">
    <property type="term" value="F:ATP binding"/>
    <property type="evidence" value="ECO:0007669"/>
    <property type="project" value="UniProtKB-KW"/>
</dbReference>
<comment type="subcellular location">
    <subcellularLocation>
        <location evidence="1">Cell membrane</location>
        <topology evidence="1">Multi-pass membrane protein</topology>
    </subcellularLocation>
</comment>
<dbReference type="AlphaFoldDB" id="A0A2S0VSE1"/>
<sequence>MSLNAQPTTQAEDEIDLGELLAFLWSKKWFILIITSIAVVAALLVVKRLPNIYQAKASVMVQGQKSQNPLAGMIPELTGGSNDQMDTIIKVIKSQQFANELFYLIDVTQFNLTDPNWTPTALQNGISVNTTKKSNILEVKFEHASPALTKKVVDLVVDNLTGFQQRMLKPTSQENSAWLNKKIDEITREIETYENQMAEMREQHGIIDLAGYAKQLKTELEQLIGEDRKLTKEKTKLNSLLEQIELAKQTPSLISGNHNLAASAVLKKLVDTLAIQKAELAQIQLRYLHKHPKHQSIIKRIQETESQLKVAVKNLEMRYISRLEEIQDLILENSASQRKVNRELEETIYLGAEQTKLQKLIEKDMQLLESIAKKKTEMELIQDMDHTKSIIIIDPASLPEHPIKPKKKLIIVMAGMLGMIIAIAISLVLRIFTDSHVRHRQTIISNGYKVLGELPKLRISRKKKHLPILTGAGNQFEIYKESIHAIRTRFSLFPELSHTKILAISSLMPNEGKSTTCLHLAKSFGELERVVIIDADLRAPSIAETLQQPLGRPGLTNLLAQTHSFKECKFYDERLGADVITCGRKPRNPLLFFSHKRFAKLLEVLQTKYDRIILECPPILSVSDALLISKYVDGINLVTDVTQNTPAKLNHDLQLLKHSGTKVNGVILNRIKSESSKRYYGVPSVPQGNLKRA</sequence>
<organism evidence="12 13">
    <name type="scientific">Saccharobesus litoralis</name>
    <dbReference type="NCBI Taxonomy" id="2172099"/>
    <lineage>
        <taxon>Bacteria</taxon>
        <taxon>Pseudomonadati</taxon>
        <taxon>Pseudomonadota</taxon>
        <taxon>Gammaproteobacteria</taxon>
        <taxon>Alteromonadales</taxon>
        <taxon>Alteromonadaceae</taxon>
        <taxon>Saccharobesus</taxon>
    </lineage>
</organism>
<evidence type="ECO:0000256" key="8">
    <source>
        <dbReference type="SAM" id="Coils"/>
    </source>
</evidence>
<evidence type="ECO:0000256" key="3">
    <source>
        <dbReference type="ARBA" id="ARBA00022692"/>
    </source>
</evidence>
<dbReference type="Pfam" id="PF02706">
    <property type="entry name" value="Wzz"/>
    <property type="match status" value="1"/>
</dbReference>
<evidence type="ECO:0000256" key="2">
    <source>
        <dbReference type="ARBA" id="ARBA00022475"/>
    </source>
</evidence>
<feature type="coiled-coil region" evidence="8">
    <location>
        <begin position="176"/>
        <end position="318"/>
    </location>
</feature>
<dbReference type="Pfam" id="PF13807">
    <property type="entry name" value="GNVR"/>
    <property type="match status" value="1"/>
</dbReference>
<evidence type="ECO:0000259" key="11">
    <source>
        <dbReference type="Pfam" id="PF13807"/>
    </source>
</evidence>
<feature type="transmembrane region" description="Helical" evidence="9">
    <location>
        <begin position="29"/>
        <end position="46"/>
    </location>
</feature>
<dbReference type="PANTHER" id="PTHR32309">
    <property type="entry name" value="TYROSINE-PROTEIN KINASE"/>
    <property type="match status" value="1"/>
</dbReference>
<reference evidence="12 13" key="1">
    <citation type="submission" date="2018-01" db="EMBL/GenBank/DDBJ databases">
        <title>Genome sequence of a Cantenovulum-like bacteria.</title>
        <authorList>
            <person name="Tan W.R."/>
            <person name="Lau N.-S."/>
            <person name="Go F."/>
            <person name="Amirul A.-A.A."/>
        </authorList>
    </citation>
    <scope>NUCLEOTIDE SEQUENCE [LARGE SCALE GENOMIC DNA]</scope>
    <source>
        <strain evidence="12 13">CCB-QB4</strain>
    </source>
</reference>
<accession>A0A2S0VSE1</accession>
<feature type="domain" description="Polysaccharide chain length determinant N-terminal" evidence="10">
    <location>
        <begin position="13"/>
        <end position="102"/>
    </location>
</feature>
<keyword evidence="4" id="KW-0547">Nucleotide-binding</keyword>
<dbReference type="InterPro" id="IPR027417">
    <property type="entry name" value="P-loop_NTPase"/>
</dbReference>
<evidence type="ECO:0000256" key="6">
    <source>
        <dbReference type="ARBA" id="ARBA00022989"/>
    </source>
</evidence>
<keyword evidence="7 9" id="KW-0472">Membrane</keyword>
<evidence type="ECO:0000256" key="1">
    <source>
        <dbReference type="ARBA" id="ARBA00004651"/>
    </source>
</evidence>
<evidence type="ECO:0000313" key="13">
    <source>
        <dbReference type="Proteomes" id="UP000244441"/>
    </source>
</evidence>
<dbReference type="OrthoDB" id="9775724at2"/>
<dbReference type="PANTHER" id="PTHR32309:SF13">
    <property type="entry name" value="FERRIC ENTEROBACTIN TRANSPORT PROTEIN FEPE"/>
    <property type="match status" value="1"/>
</dbReference>
<dbReference type="NCBIfam" id="TIGR01007">
    <property type="entry name" value="eps_fam"/>
    <property type="match status" value="1"/>
</dbReference>
<dbReference type="InterPro" id="IPR003856">
    <property type="entry name" value="LPS_length_determ_N"/>
</dbReference>